<protein>
    <submittedName>
        <fullName evidence="2">HNH endonuclease</fullName>
    </submittedName>
</protein>
<dbReference type="Pfam" id="PF01844">
    <property type="entry name" value="HNH"/>
    <property type="match status" value="1"/>
</dbReference>
<gene>
    <name evidence="2" type="ORF">JM949_03090</name>
</gene>
<dbReference type="CDD" id="cd00085">
    <property type="entry name" value="HNHc"/>
    <property type="match status" value="1"/>
</dbReference>
<name>A0ABS1YAV0_9ACTN</name>
<dbReference type="RefSeq" id="WP_203146946.1">
    <property type="nucleotide sequence ID" value="NZ_JAEVHL010000007.1"/>
</dbReference>
<dbReference type="EMBL" id="JAEVHL010000007">
    <property type="protein sequence ID" value="MBM0274523.1"/>
    <property type="molecule type" value="Genomic_DNA"/>
</dbReference>
<proteinExistence type="predicted"/>
<dbReference type="Proteomes" id="UP000622245">
    <property type="component" value="Unassembled WGS sequence"/>
</dbReference>
<dbReference type="InterPro" id="IPR003615">
    <property type="entry name" value="HNH_nuc"/>
</dbReference>
<dbReference type="GO" id="GO:0004519">
    <property type="term" value="F:endonuclease activity"/>
    <property type="evidence" value="ECO:0007669"/>
    <property type="project" value="UniProtKB-KW"/>
</dbReference>
<sequence length="164" mass="19223">MTVRPHLQEWLRRELLLEAGHRCAIPACRQWPVQIAHIKSRAQSADDSFDNLIVLCSRCHDLYDRYQAIRPIEMRAYKRNLEVLGEETGSVRRRFHDLELWQLLELYGFPWPAARRVSRDQDGVFVLPGGCGKTYIFMAMQSIYRRHRLSLTHRVVPPSPGSRL</sequence>
<evidence type="ECO:0000313" key="3">
    <source>
        <dbReference type="Proteomes" id="UP000622245"/>
    </source>
</evidence>
<keyword evidence="3" id="KW-1185">Reference proteome</keyword>
<dbReference type="Gene3D" id="1.10.30.50">
    <property type="match status" value="1"/>
</dbReference>
<dbReference type="InterPro" id="IPR002711">
    <property type="entry name" value="HNH"/>
</dbReference>
<organism evidence="2 3">
    <name type="scientific">Micromonospora tarensis</name>
    <dbReference type="NCBI Taxonomy" id="2806100"/>
    <lineage>
        <taxon>Bacteria</taxon>
        <taxon>Bacillati</taxon>
        <taxon>Actinomycetota</taxon>
        <taxon>Actinomycetes</taxon>
        <taxon>Micromonosporales</taxon>
        <taxon>Micromonosporaceae</taxon>
        <taxon>Micromonospora</taxon>
    </lineage>
</organism>
<keyword evidence="2" id="KW-0378">Hydrolase</keyword>
<keyword evidence="2" id="KW-0255">Endonuclease</keyword>
<feature type="domain" description="HNH nuclease" evidence="1">
    <location>
        <begin position="10"/>
        <end position="61"/>
    </location>
</feature>
<comment type="caution">
    <text evidence="2">The sequence shown here is derived from an EMBL/GenBank/DDBJ whole genome shotgun (WGS) entry which is preliminary data.</text>
</comment>
<reference evidence="2 3" key="1">
    <citation type="submission" date="2021-01" db="EMBL/GenBank/DDBJ databases">
        <title>Draft genome sequence of Micromonospora sp. strain STR1s_6.</title>
        <authorList>
            <person name="Karlyshev A."/>
            <person name="Jawad R."/>
        </authorList>
    </citation>
    <scope>NUCLEOTIDE SEQUENCE [LARGE SCALE GENOMIC DNA]</scope>
    <source>
        <strain evidence="2 3">STR1S-6</strain>
    </source>
</reference>
<evidence type="ECO:0000313" key="2">
    <source>
        <dbReference type="EMBL" id="MBM0274523.1"/>
    </source>
</evidence>
<evidence type="ECO:0000259" key="1">
    <source>
        <dbReference type="SMART" id="SM00507"/>
    </source>
</evidence>
<keyword evidence="2" id="KW-0540">Nuclease</keyword>
<dbReference type="SMART" id="SM00507">
    <property type="entry name" value="HNHc"/>
    <property type="match status" value="1"/>
</dbReference>
<accession>A0ABS1YAV0</accession>